<keyword evidence="3" id="KW-0551">Lipid droplet</keyword>
<feature type="region of interest" description="Disordered" evidence="4">
    <location>
        <begin position="474"/>
        <end position="507"/>
    </location>
</feature>
<evidence type="ECO:0000256" key="1">
    <source>
        <dbReference type="ARBA" id="ARBA00004502"/>
    </source>
</evidence>
<sequence>MDTSVAVSWLRVAGRSCCHGYSIHRLCPQELCGLQTPEQPSAQEGWLIPSLAPLDPPSWCSPTSPAPTAARTCWSHLHPSWNPNCRIYTQLVPFQHHSTSYSLPWGCLSSKTGGERHPSHTHTQAFPAAAMASAVPDKEEVAQSSPEEEEEEAVVKEVASLSLVGSACDVVSAAYASSKESHPYVRSVCDAAEKGAQSVSEATASCVQPVLATLEPHVAAVSEYASKGLDKLGEKLSLLQKPVEQILSGTKELVSSSVAEVKEAVSSRVLQALDVSREALQSSEGAAGPALTSTAGLVLEPGAGVCGAEVMGTAQGDSLPLGNEELAQLAVCEEGTEALPLEQQREQRRYFVRLGSLSEELRLLAHLHATARIQQVWQGMQRPLAQLHCILELIEAFKQGFNQKLQEGQEKLHQMWLDWSRKYLKESGDESSAEPEDLSSGVLSQSQRELAVIQEYMEELLHYLKNNTPLSWLVGPFSPREEEEEDQSSQEKEAAGAGHLETSSTPM</sequence>
<comment type="similarity">
    <text evidence="2">Belongs to the perilipin family.</text>
</comment>
<dbReference type="GO" id="GO:0010890">
    <property type="term" value="P:positive regulation of triglyceride storage"/>
    <property type="evidence" value="ECO:0007669"/>
    <property type="project" value="TreeGrafter"/>
</dbReference>
<dbReference type="Pfam" id="PF03036">
    <property type="entry name" value="Perilipin"/>
    <property type="match status" value="2"/>
</dbReference>
<reference evidence="5" key="1">
    <citation type="submission" date="2025-08" db="UniProtKB">
        <authorList>
            <consortium name="Ensembl"/>
        </authorList>
    </citation>
    <scope>IDENTIFICATION</scope>
</reference>
<reference evidence="5" key="2">
    <citation type="submission" date="2025-09" db="UniProtKB">
        <authorList>
            <consortium name="Ensembl"/>
        </authorList>
    </citation>
    <scope>IDENTIFICATION</scope>
</reference>
<dbReference type="GO" id="GO:0005829">
    <property type="term" value="C:cytosol"/>
    <property type="evidence" value="ECO:0007669"/>
    <property type="project" value="TreeGrafter"/>
</dbReference>
<dbReference type="Ensembl" id="ENSCCET00000012393.1">
    <property type="protein sequence ID" value="ENSCCEP00000007762.1"/>
    <property type="gene ID" value="ENSCCEG00000008090.1"/>
</dbReference>
<gene>
    <name evidence="5" type="primary">LOC111938311</name>
</gene>
<proteinExistence type="inferred from homology"/>
<keyword evidence="6" id="KW-1185">Reference proteome</keyword>
<dbReference type="AlphaFoldDB" id="A0A8C0UHP0"/>
<dbReference type="SUPFAM" id="SSF109775">
    <property type="entry name" value="Mannose-6-phosphate receptor binding protein 1 (Tip47), C-terminal domain"/>
    <property type="match status" value="1"/>
</dbReference>
<evidence type="ECO:0000313" key="6">
    <source>
        <dbReference type="Proteomes" id="UP000694410"/>
    </source>
</evidence>
<dbReference type="GO" id="GO:0019915">
    <property type="term" value="P:lipid storage"/>
    <property type="evidence" value="ECO:0007669"/>
    <property type="project" value="TreeGrafter"/>
</dbReference>
<dbReference type="InterPro" id="IPR004279">
    <property type="entry name" value="Perilipin"/>
</dbReference>
<organism evidence="5 6">
    <name type="scientific">Cyanistes caeruleus</name>
    <name type="common">Eurasian blue tit</name>
    <name type="synonym">Parus caeruleus</name>
    <dbReference type="NCBI Taxonomy" id="156563"/>
    <lineage>
        <taxon>Eukaryota</taxon>
        <taxon>Metazoa</taxon>
        <taxon>Chordata</taxon>
        <taxon>Craniata</taxon>
        <taxon>Vertebrata</taxon>
        <taxon>Euteleostomi</taxon>
        <taxon>Archelosauria</taxon>
        <taxon>Archosauria</taxon>
        <taxon>Dinosauria</taxon>
        <taxon>Saurischia</taxon>
        <taxon>Theropoda</taxon>
        <taxon>Coelurosauria</taxon>
        <taxon>Aves</taxon>
        <taxon>Neognathae</taxon>
        <taxon>Neoaves</taxon>
        <taxon>Telluraves</taxon>
        <taxon>Australaves</taxon>
        <taxon>Passeriformes</taxon>
        <taxon>Paridae</taxon>
        <taxon>Cyanistes</taxon>
    </lineage>
</organism>
<accession>A0A8C0UHP0</accession>
<dbReference type="Gene3D" id="3.30.720.170">
    <property type="entry name" value="Perilipin, alpha-beta domain"/>
    <property type="match status" value="2"/>
</dbReference>
<evidence type="ECO:0000256" key="3">
    <source>
        <dbReference type="ARBA" id="ARBA00022677"/>
    </source>
</evidence>
<comment type="subcellular location">
    <subcellularLocation>
        <location evidence="1">Lipid droplet</location>
    </subcellularLocation>
</comment>
<dbReference type="PANTHER" id="PTHR14024:SF51">
    <property type="entry name" value="PERILIPIN-RELATED"/>
    <property type="match status" value="1"/>
</dbReference>
<dbReference type="GO" id="GO:0005811">
    <property type="term" value="C:lipid droplet"/>
    <property type="evidence" value="ECO:0007669"/>
    <property type="project" value="UniProtKB-SubCell"/>
</dbReference>
<dbReference type="Gene3D" id="1.20.120.340">
    <property type="entry name" value="Flagellar protein FliS"/>
    <property type="match status" value="2"/>
</dbReference>
<evidence type="ECO:0000313" key="5">
    <source>
        <dbReference type="Ensembl" id="ENSCCEP00000007762.1"/>
    </source>
</evidence>
<name>A0A8C0UHP0_CYACU</name>
<protein>
    <submittedName>
        <fullName evidence="5">Perilipin-3-like</fullName>
    </submittedName>
</protein>
<evidence type="ECO:0000256" key="2">
    <source>
        <dbReference type="ARBA" id="ARBA00006311"/>
    </source>
</evidence>
<dbReference type="Proteomes" id="UP000694410">
    <property type="component" value="Unplaced"/>
</dbReference>
<dbReference type="PANTHER" id="PTHR14024">
    <property type="entry name" value="PERILIPIN"/>
    <property type="match status" value="1"/>
</dbReference>
<evidence type="ECO:0000256" key="4">
    <source>
        <dbReference type="SAM" id="MobiDB-lite"/>
    </source>
</evidence>